<accession>A0A182Q1D7</accession>
<dbReference type="EnsemblMetazoa" id="AFAF001157-RA">
    <property type="protein sequence ID" value="AFAF001157-PA"/>
    <property type="gene ID" value="AFAF001157"/>
</dbReference>
<dbReference type="VEuPathDB" id="VectorBase:AFAF001157"/>
<name>A0A182Q1D7_9DIPT</name>
<evidence type="ECO:0000313" key="1">
    <source>
        <dbReference type="EnsemblMetazoa" id="AFAF001157-PA"/>
    </source>
</evidence>
<dbReference type="AlphaFoldDB" id="A0A182Q1D7"/>
<keyword evidence="2" id="KW-1185">Reference proteome</keyword>
<protein>
    <submittedName>
        <fullName evidence="1">Uncharacterized protein</fullName>
    </submittedName>
</protein>
<sequence length="140" mass="14913">MAFKMEPAQLDKSTVPQYGLTSSAHNLGVAVPHRTLRQEGNRFHSMTPICMQNWAPFRPVYCDGQIRNDNRLDCDANNTSGPMKAPSKYGSFGGLARMSSSCLITCSGAGGSTGRWAPCGWNPYSSATYASAMLAPSGAG</sequence>
<organism evidence="1 2">
    <name type="scientific">Anopheles farauti</name>
    <dbReference type="NCBI Taxonomy" id="69004"/>
    <lineage>
        <taxon>Eukaryota</taxon>
        <taxon>Metazoa</taxon>
        <taxon>Ecdysozoa</taxon>
        <taxon>Arthropoda</taxon>
        <taxon>Hexapoda</taxon>
        <taxon>Insecta</taxon>
        <taxon>Pterygota</taxon>
        <taxon>Neoptera</taxon>
        <taxon>Endopterygota</taxon>
        <taxon>Diptera</taxon>
        <taxon>Nematocera</taxon>
        <taxon>Culicoidea</taxon>
        <taxon>Culicidae</taxon>
        <taxon>Anophelinae</taxon>
        <taxon>Anopheles</taxon>
    </lineage>
</organism>
<reference evidence="1" key="2">
    <citation type="submission" date="2020-05" db="UniProtKB">
        <authorList>
            <consortium name="EnsemblMetazoa"/>
        </authorList>
    </citation>
    <scope>IDENTIFICATION</scope>
    <source>
        <strain evidence="1">FAR1</strain>
    </source>
</reference>
<proteinExistence type="predicted"/>
<evidence type="ECO:0000313" key="2">
    <source>
        <dbReference type="Proteomes" id="UP000075886"/>
    </source>
</evidence>
<reference evidence="2" key="1">
    <citation type="submission" date="2014-01" db="EMBL/GenBank/DDBJ databases">
        <title>The Genome Sequence of Anopheles farauti FAR1 (V2).</title>
        <authorList>
            <consortium name="The Broad Institute Genomics Platform"/>
            <person name="Neafsey D.E."/>
            <person name="Besansky N."/>
            <person name="Howell P."/>
            <person name="Walton C."/>
            <person name="Young S.K."/>
            <person name="Zeng Q."/>
            <person name="Gargeya S."/>
            <person name="Fitzgerald M."/>
            <person name="Haas B."/>
            <person name="Abouelleil A."/>
            <person name="Allen A.W."/>
            <person name="Alvarado L."/>
            <person name="Arachchi H.M."/>
            <person name="Berlin A.M."/>
            <person name="Chapman S.B."/>
            <person name="Gainer-Dewar J."/>
            <person name="Goldberg J."/>
            <person name="Griggs A."/>
            <person name="Gujja S."/>
            <person name="Hansen M."/>
            <person name="Howarth C."/>
            <person name="Imamovic A."/>
            <person name="Ireland A."/>
            <person name="Larimer J."/>
            <person name="McCowan C."/>
            <person name="Murphy C."/>
            <person name="Pearson M."/>
            <person name="Poon T.W."/>
            <person name="Priest M."/>
            <person name="Roberts A."/>
            <person name="Saif S."/>
            <person name="Shea T."/>
            <person name="Sisk P."/>
            <person name="Sykes S."/>
            <person name="Wortman J."/>
            <person name="Nusbaum C."/>
            <person name="Birren B."/>
        </authorList>
    </citation>
    <scope>NUCLEOTIDE SEQUENCE [LARGE SCALE GENOMIC DNA]</scope>
    <source>
        <strain evidence="2">FAR1</strain>
    </source>
</reference>
<dbReference type="Proteomes" id="UP000075886">
    <property type="component" value="Unassembled WGS sequence"/>
</dbReference>
<dbReference type="EMBL" id="AXCN02000436">
    <property type="status" value="NOT_ANNOTATED_CDS"/>
    <property type="molecule type" value="Genomic_DNA"/>
</dbReference>